<protein>
    <submittedName>
        <fullName evidence="2">Uncharacterized protein</fullName>
    </submittedName>
</protein>
<dbReference type="AlphaFoldDB" id="A0A6P0UE44"/>
<reference evidence="2 3" key="1">
    <citation type="submission" date="2020-01" db="EMBL/GenBank/DDBJ databases">
        <title>Muriicola jejuensis KCTC 22299.</title>
        <authorList>
            <person name="Wang G."/>
        </authorList>
    </citation>
    <scope>NUCLEOTIDE SEQUENCE [LARGE SCALE GENOMIC DNA]</scope>
    <source>
        <strain evidence="2 3">KCTC 22299</strain>
    </source>
</reference>
<keyword evidence="1" id="KW-0812">Transmembrane</keyword>
<dbReference type="Proteomes" id="UP000468443">
    <property type="component" value="Unassembled WGS sequence"/>
</dbReference>
<sequence length="117" mass="13624">MFIVRYLMIGVLFILIVVNIIENQDLKTKIRLANSTGFELSNISLFSIKFENLNPGDTSGYKEINYDYLKDDPLIYTTINHIILGLYVEIPKENKKNTFIVDSVNMENKRLYVRLSQ</sequence>
<name>A0A6P0UE44_9FLAO</name>
<keyword evidence="1" id="KW-0472">Membrane</keyword>
<accession>A0A6P0UE44</accession>
<evidence type="ECO:0000313" key="2">
    <source>
        <dbReference type="EMBL" id="NER11541.1"/>
    </source>
</evidence>
<dbReference type="EMBL" id="JAABOP010000005">
    <property type="protein sequence ID" value="NER11541.1"/>
    <property type="molecule type" value="Genomic_DNA"/>
</dbReference>
<evidence type="ECO:0000313" key="3">
    <source>
        <dbReference type="Proteomes" id="UP000468443"/>
    </source>
</evidence>
<comment type="caution">
    <text evidence="2">The sequence shown here is derived from an EMBL/GenBank/DDBJ whole genome shotgun (WGS) entry which is preliminary data.</text>
</comment>
<feature type="transmembrane region" description="Helical" evidence="1">
    <location>
        <begin position="6"/>
        <end position="22"/>
    </location>
</feature>
<gene>
    <name evidence="2" type="ORF">GWK09_13495</name>
</gene>
<evidence type="ECO:0000256" key="1">
    <source>
        <dbReference type="SAM" id="Phobius"/>
    </source>
</evidence>
<dbReference type="RefSeq" id="WP_163693996.1">
    <property type="nucleotide sequence ID" value="NZ_FXTW01000003.1"/>
</dbReference>
<keyword evidence="1" id="KW-1133">Transmembrane helix</keyword>
<keyword evidence="3" id="KW-1185">Reference proteome</keyword>
<organism evidence="2 3">
    <name type="scientific">Muriicola jejuensis</name>
    <dbReference type="NCBI Taxonomy" id="504488"/>
    <lineage>
        <taxon>Bacteria</taxon>
        <taxon>Pseudomonadati</taxon>
        <taxon>Bacteroidota</taxon>
        <taxon>Flavobacteriia</taxon>
        <taxon>Flavobacteriales</taxon>
        <taxon>Flavobacteriaceae</taxon>
        <taxon>Muriicola</taxon>
    </lineage>
</organism>
<proteinExistence type="predicted"/>